<comment type="pathway">
    <text evidence="3">Protein modification; protein ubiquitination.</text>
</comment>
<evidence type="ECO:0000256" key="4">
    <source>
        <dbReference type="ARBA" id="ARBA00012483"/>
    </source>
</evidence>
<dbReference type="UniPathway" id="UPA00143"/>
<dbReference type="GO" id="GO:0005737">
    <property type="term" value="C:cytoplasm"/>
    <property type="evidence" value="ECO:0007669"/>
    <property type="project" value="UniProtKB-SubCell"/>
</dbReference>
<comment type="subcellular location">
    <subcellularLocation>
        <location evidence="2">Cytoplasm</location>
    </subcellularLocation>
</comment>
<reference evidence="14 15" key="1">
    <citation type="submission" date="2017-05" db="EMBL/GenBank/DDBJ databases">
        <title>Genome of assembly of the Bengalese finch, Lonchura striata domestica.</title>
        <authorList>
            <person name="Colquitt B.M."/>
            <person name="Brainard M.S."/>
        </authorList>
    </citation>
    <scope>NUCLEOTIDE SEQUENCE [LARGE SCALE GENOMIC DNA]</scope>
    <source>
        <strain evidence="14">White83orange57</strain>
    </source>
</reference>
<dbReference type="InterPro" id="IPR013083">
    <property type="entry name" value="Znf_RING/FYVE/PHD"/>
</dbReference>
<accession>A0A218UT02</accession>
<dbReference type="GO" id="GO:0061630">
    <property type="term" value="F:ubiquitin protein ligase activity"/>
    <property type="evidence" value="ECO:0007669"/>
    <property type="project" value="UniProtKB-EC"/>
</dbReference>
<organism evidence="14 15">
    <name type="scientific">Lonchura striata</name>
    <name type="common">white-rumped munia</name>
    <dbReference type="NCBI Taxonomy" id="40157"/>
    <lineage>
        <taxon>Eukaryota</taxon>
        <taxon>Metazoa</taxon>
        <taxon>Chordata</taxon>
        <taxon>Craniata</taxon>
        <taxon>Vertebrata</taxon>
        <taxon>Euteleostomi</taxon>
        <taxon>Archelosauria</taxon>
        <taxon>Archosauria</taxon>
        <taxon>Dinosauria</taxon>
        <taxon>Saurischia</taxon>
        <taxon>Theropoda</taxon>
        <taxon>Coelurosauria</taxon>
        <taxon>Aves</taxon>
        <taxon>Neognathae</taxon>
        <taxon>Neoaves</taxon>
        <taxon>Telluraves</taxon>
        <taxon>Australaves</taxon>
        <taxon>Passeriformes</taxon>
        <taxon>Passeroidea</taxon>
        <taxon>Estrildidae</taxon>
        <taxon>Estrildinae</taxon>
        <taxon>Lonchura</taxon>
    </lineage>
</organism>
<dbReference type="InterPro" id="IPR001841">
    <property type="entry name" value="Znf_RING"/>
</dbReference>
<keyword evidence="5" id="KW-0963">Cytoplasm</keyword>
<dbReference type="InterPro" id="IPR011990">
    <property type="entry name" value="TPR-like_helical_dom_sf"/>
</dbReference>
<evidence type="ECO:0000256" key="8">
    <source>
        <dbReference type="ARBA" id="ARBA00022771"/>
    </source>
</evidence>
<feature type="compositionally biased region" description="Basic and acidic residues" evidence="12">
    <location>
        <begin position="350"/>
        <end position="377"/>
    </location>
</feature>
<feature type="coiled-coil region" evidence="11">
    <location>
        <begin position="1196"/>
        <end position="1230"/>
    </location>
</feature>
<protein>
    <recommendedName>
        <fullName evidence="4">RING-type E3 ubiquitin transferase</fullName>
        <ecNumber evidence="4">2.3.2.27</ecNumber>
    </recommendedName>
</protein>
<dbReference type="Pfam" id="PF24525">
    <property type="entry name" value="TTC3"/>
    <property type="match status" value="1"/>
</dbReference>
<dbReference type="EC" id="2.3.2.27" evidence="4"/>
<feature type="compositionally biased region" description="Low complexity" evidence="12">
    <location>
        <begin position="1295"/>
        <end position="1308"/>
    </location>
</feature>
<evidence type="ECO:0000313" key="15">
    <source>
        <dbReference type="Proteomes" id="UP000197619"/>
    </source>
</evidence>
<evidence type="ECO:0000256" key="3">
    <source>
        <dbReference type="ARBA" id="ARBA00004906"/>
    </source>
</evidence>
<dbReference type="Pfam" id="PF13639">
    <property type="entry name" value="zf-RING_2"/>
    <property type="match status" value="1"/>
</dbReference>
<dbReference type="SMART" id="SM00184">
    <property type="entry name" value="RING"/>
    <property type="match status" value="1"/>
</dbReference>
<dbReference type="CDD" id="cd16481">
    <property type="entry name" value="RING-H2_TTC3"/>
    <property type="match status" value="1"/>
</dbReference>
<evidence type="ECO:0000256" key="6">
    <source>
        <dbReference type="ARBA" id="ARBA00022679"/>
    </source>
</evidence>
<dbReference type="STRING" id="299123.ENSLSDP00000011229"/>
<feature type="domain" description="RING-type" evidence="13">
    <location>
        <begin position="1504"/>
        <end position="1544"/>
    </location>
</feature>
<name>A0A218UT02_9PASE</name>
<evidence type="ECO:0000259" key="13">
    <source>
        <dbReference type="PROSITE" id="PS50089"/>
    </source>
</evidence>
<sequence length="1565" mass="176380">MRDPVDLKKDSKAMEDKGFCAGPQVDVNPDKKSIGLEGDGTLPERTLLLPRLKALNTPEFPVDFNTLPDDVKSLVYLGCRALQEKHCHGAERAFSQLLQVLHKVGFTQYVNILNINYVIFLYGHATALLGIGHPEALARAEVQFKKIIEDYPEENCFCLSFYGTGRVYLRQNRFALALDQFLRAKLVMDFNIVPGVLTWPGTTEVIEETRIENLQMALKNYIEECRFPPEPDAVCRYQQCHGFSKIQIYFTDPDFKGFLRVICCQQCRVEFHISCWKKLKTASYSDKNDKDFLKEICFTPDCKGLISKIVIFSSTGLVKCEFEQKIPKLKEPPKACIKQKCSSLRKIKMKEEKKERRKRAREEARNCARKKAEEKQEGSAQGQFSQHRGSGQDLYAGDLVLQHIQRNSEQIKAAVPDSAKLLKELLAWGVIREEDFIFHCQMSSTPQEVLEQLLSSLSQQKCRVRSRAFLHVLSQLGEVDPKVHKWLQHLDNLGLTATENFLLQYGQVLQELDYSILTPLWNHKYGSKFDYVAADGEKQEICDYFLTPPLEKSRCFIWLLEENRDYFPHLHQALDDFFDKMDDPTIILKKQGNENLPNNEIKVKNKNRKKNLKDSKSILVLSSGASTAPREEDKIFIEENNLYRDFPNEPFAIPEHLQEQLEEFEARYNNSNSNNYQMNNNNNPDPISENLYDYFSQILDEHGPLEINNKLLVGEYENFPEETRKVVEDAGGLEPFLLKSLRFIMKDNLIGLKKHSVLFEGNPSRNEPGNNKKENPSGEFQRNSSHSKLTLNPYAQEFKPLSYPVDAPSAAPPDLADYHTPQYLSCSFPASCSPGNPLENQGVDSMENEAPFSGVLLEGFEPAGPAVFLPQSSWGYQYGILPLAQAGFIYAHPAAPQKNVESAIPHRKYGPEGFVPGEIQEHKDLQGQLGNSDKKDSAFPNGSGQAEEDKCVEKKKARSNKAGMKSNPHTRMVAVQVNQEVAHRETNTLPFHPFENQQGDILRVEKEHQVLQEQLREAEEKFEQSQSRSLEEVAALEELLKKSLEEMEVSQNELDWFHQDSETQMKKWQQEKKENRENLKALRGTIKKHSDTNERYLKTIDDKEKQYNTYLNTFLETSNKFANDKSKLEELIKKSKVNSQECEKRAVEAEISVLQTWKETEIWKLKGTIAKAEGNLRMLRARSSSASAAPVLKSQIDSWELFISNVKKQLEKVEAEYEEKIELVKNGARNCLSKVEIVDFPWPQGLVTMPGRPSMYDPAIITYSLAPAHPSALPAFSSSDGKAPAQPPLQAQTGAKPAPATSEASSAAGKTHSRAPEGSHSNKISPSCPSGISGNNSQHVQPNLTHQDPSALQPRPSGTPNNKKLSNRNENILAQLQSIFPNYSSSDLVASIREVQRRNRTSVATLSPDEILSQATELILEQQHKAAPPAGRALQSLGSAPPARGREVPTEGIAPGSAQAAPGPKTSSSKNPSQPNLQPWGNAGAAPKAKWTKQDSAACSKDPCAICHDELSTDCCELECGHHFHKECIRMWLKQHSSTCPLCRVHALLPEDFPELPAWNKNGHQ</sequence>
<keyword evidence="11" id="KW-0175">Coiled coil</keyword>
<evidence type="ECO:0000313" key="14">
    <source>
        <dbReference type="EMBL" id="OWK56560.1"/>
    </source>
</evidence>
<gene>
    <name evidence="14" type="primary">TTC3</name>
    <name evidence="14" type="ORF">RLOC_00006472</name>
</gene>
<comment type="caution">
    <text evidence="14">The sequence shown here is derived from an EMBL/GenBank/DDBJ whole genome shotgun (WGS) entry which is preliminary data.</text>
</comment>
<evidence type="ECO:0000256" key="11">
    <source>
        <dbReference type="SAM" id="Coils"/>
    </source>
</evidence>
<dbReference type="GO" id="GO:0008270">
    <property type="term" value="F:zinc ion binding"/>
    <property type="evidence" value="ECO:0007669"/>
    <property type="project" value="UniProtKB-KW"/>
</dbReference>
<dbReference type="Gene3D" id="1.10.533.10">
    <property type="entry name" value="Death Domain, Fas"/>
    <property type="match status" value="1"/>
</dbReference>
<feature type="region of interest" description="Disordered" evidence="12">
    <location>
        <begin position="1423"/>
        <end position="1489"/>
    </location>
</feature>
<feature type="coiled-coil region" evidence="11">
    <location>
        <begin position="994"/>
        <end position="1145"/>
    </location>
</feature>
<keyword evidence="9" id="KW-0862">Zinc</keyword>
<dbReference type="Proteomes" id="UP000197619">
    <property type="component" value="Unassembled WGS sequence"/>
</dbReference>
<dbReference type="InterPro" id="IPR011029">
    <property type="entry name" value="DEATH-like_dom_sf"/>
</dbReference>
<dbReference type="Gene3D" id="3.30.40.10">
    <property type="entry name" value="Zinc/RING finger domain, C3HC4 (zinc finger)"/>
    <property type="match status" value="1"/>
</dbReference>
<evidence type="ECO:0000256" key="10">
    <source>
        <dbReference type="PROSITE-ProRule" id="PRU00175"/>
    </source>
</evidence>
<keyword evidence="8 10" id="KW-0863">Zinc-finger</keyword>
<evidence type="ECO:0000256" key="12">
    <source>
        <dbReference type="SAM" id="MobiDB-lite"/>
    </source>
</evidence>
<dbReference type="InterPro" id="IPR056870">
    <property type="entry name" value="TTC3/DZIP3/RBM44-like_helical"/>
</dbReference>
<dbReference type="InterPro" id="IPR056872">
    <property type="entry name" value="TTC3/DZIP3-like_helical"/>
</dbReference>
<dbReference type="EMBL" id="MUZQ01000153">
    <property type="protein sequence ID" value="OWK56560.1"/>
    <property type="molecule type" value="Genomic_DNA"/>
</dbReference>
<feature type="compositionally biased region" description="Polar residues" evidence="12">
    <location>
        <begin position="378"/>
        <end position="389"/>
    </location>
</feature>
<keyword evidence="6" id="KW-0808">Transferase</keyword>
<dbReference type="SUPFAM" id="SSF57850">
    <property type="entry name" value="RING/U-box"/>
    <property type="match status" value="1"/>
</dbReference>
<dbReference type="Pfam" id="PF24905">
    <property type="entry name" value="TTC3_9th"/>
    <property type="match status" value="1"/>
</dbReference>
<keyword evidence="7" id="KW-0479">Metal-binding</keyword>
<feature type="compositionally biased region" description="Polar residues" evidence="12">
    <location>
        <begin position="1319"/>
        <end position="1366"/>
    </location>
</feature>
<dbReference type="PANTHER" id="PTHR17550">
    <property type="entry name" value="E3 UBIQUITIN-PROTEIN LIGASE TTC3"/>
    <property type="match status" value="1"/>
</dbReference>
<feature type="compositionally biased region" description="Polar residues" evidence="12">
    <location>
        <begin position="1465"/>
        <end position="1479"/>
    </location>
</feature>
<feature type="region of interest" description="Disordered" evidence="12">
    <location>
        <begin position="927"/>
        <end position="966"/>
    </location>
</feature>
<feature type="region of interest" description="Disordered" evidence="12">
    <location>
        <begin position="760"/>
        <end position="785"/>
    </location>
</feature>
<evidence type="ECO:0000256" key="7">
    <source>
        <dbReference type="ARBA" id="ARBA00022723"/>
    </source>
</evidence>
<keyword evidence="15" id="KW-1185">Reference proteome</keyword>
<feature type="region of interest" description="Disordered" evidence="12">
    <location>
        <begin position="1274"/>
        <end position="1366"/>
    </location>
</feature>
<dbReference type="InterPro" id="IPR043866">
    <property type="entry name" value="TTC3/DZIP3_dom"/>
</dbReference>
<feature type="region of interest" description="Disordered" evidence="12">
    <location>
        <begin position="350"/>
        <end position="389"/>
    </location>
</feature>
<dbReference type="Pfam" id="PF24812">
    <property type="entry name" value="WHD_TTC3"/>
    <property type="match status" value="1"/>
</dbReference>
<comment type="catalytic activity">
    <reaction evidence="1">
        <text>S-ubiquitinyl-[E2 ubiquitin-conjugating enzyme]-L-cysteine + [acceptor protein]-L-lysine = [E2 ubiquitin-conjugating enzyme]-L-cysteine + N(6)-ubiquitinyl-[acceptor protein]-L-lysine.</text>
        <dbReference type="EC" id="2.3.2.27"/>
    </reaction>
</comment>
<evidence type="ECO:0000256" key="2">
    <source>
        <dbReference type="ARBA" id="ARBA00004496"/>
    </source>
</evidence>
<evidence type="ECO:0000256" key="1">
    <source>
        <dbReference type="ARBA" id="ARBA00000900"/>
    </source>
</evidence>
<dbReference type="GO" id="GO:0016567">
    <property type="term" value="P:protein ubiquitination"/>
    <property type="evidence" value="ECO:0007669"/>
    <property type="project" value="UniProtKB-UniPathway"/>
</dbReference>
<dbReference type="SUPFAM" id="SSF48452">
    <property type="entry name" value="TPR-like"/>
    <property type="match status" value="1"/>
</dbReference>
<dbReference type="PANTHER" id="PTHR17550:SF4">
    <property type="entry name" value="E3 UBIQUITIN-PROTEIN LIGASE TTC3"/>
    <property type="match status" value="1"/>
</dbReference>
<dbReference type="InterPro" id="IPR056871">
    <property type="entry name" value="WH_TTC3"/>
</dbReference>
<proteinExistence type="predicted"/>
<dbReference type="Pfam" id="PF19179">
    <property type="entry name" value="TTC3_DZIP3_dom"/>
    <property type="match status" value="1"/>
</dbReference>
<dbReference type="PROSITE" id="PS50089">
    <property type="entry name" value="ZF_RING_2"/>
    <property type="match status" value="1"/>
</dbReference>
<evidence type="ECO:0000256" key="5">
    <source>
        <dbReference type="ARBA" id="ARBA00022490"/>
    </source>
</evidence>
<evidence type="ECO:0000256" key="9">
    <source>
        <dbReference type="ARBA" id="ARBA00022833"/>
    </source>
</evidence>